<dbReference type="EMBL" id="JACPUR010000037">
    <property type="protein sequence ID" value="MBI3129037.1"/>
    <property type="molecule type" value="Genomic_DNA"/>
</dbReference>
<dbReference type="PRINTS" id="PR01727">
    <property type="entry name" value="DNABINDINGHU"/>
</dbReference>
<evidence type="ECO:0000256" key="3">
    <source>
        <dbReference type="RuleBase" id="RU003939"/>
    </source>
</evidence>
<dbReference type="GO" id="GO:0005829">
    <property type="term" value="C:cytosol"/>
    <property type="evidence" value="ECO:0007669"/>
    <property type="project" value="TreeGrafter"/>
</dbReference>
<dbReference type="CDD" id="cd13836">
    <property type="entry name" value="IHF_B"/>
    <property type="match status" value="1"/>
</dbReference>
<accession>A0A932I131</accession>
<dbReference type="InterPro" id="IPR020816">
    <property type="entry name" value="Histone-like_DNA-bd_CS"/>
</dbReference>
<reference evidence="5" key="1">
    <citation type="submission" date="2020-07" db="EMBL/GenBank/DDBJ databases">
        <title>Huge and variable diversity of episymbiotic CPR bacteria and DPANN archaea in groundwater ecosystems.</title>
        <authorList>
            <person name="He C.Y."/>
            <person name="Keren R."/>
            <person name="Whittaker M."/>
            <person name="Farag I.F."/>
            <person name="Doudna J."/>
            <person name="Cate J.H.D."/>
            <person name="Banfield J.F."/>
        </authorList>
    </citation>
    <scope>NUCLEOTIDE SEQUENCE</scope>
    <source>
        <strain evidence="5">NC_groundwater_763_Ag_S-0.2um_68_21</strain>
    </source>
</reference>
<sequence length="122" mass="13226">MTKAELVERIAAKINLTKKDTERVVNIVFGSIIQSLAGSDKVELRGFGSFRVRSRESRDGRNPRTGDKVAIPPKKVPFFKAGKELRELVDGKPEENGSAVSSDGVRASASVPRAGGTEEKPF</sequence>
<comment type="caution">
    <text evidence="5">The sequence shown here is derived from an EMBL/GenBank/DDBJ whole genome shotgun (WGS) entry which is preliminary data.</text>
</comment>
<evidence type="ECO:0000256" key="2">
    <source>
        <dbReference type="ARBA" id="ARBA00023125"/>
    </source>
</evidence>
<keyword evidence="2" id="KW-0238">DNA-binding</keyword>
<evidence type="ECO:0000313" key="5">
    <source>
        <dbReference type="EMBL" id="MBI3129037.1"/>
    </source>
</evidence>
<dbReference type="Proteomes" id="UP000782312">
    <property type="component" value="Unassembled WGS sequence"/>
</dbReference>
<dbReference type="SUPFAM" id="SSF47729">
    <property type="entry name" value="IHF-like DNA-binding proteins"/>
    <property type="match status" value="1"/>
</dbReference>
<organism evidence="5 6">
    <name type="scientific">Tectimicrobiota bacterium</name>
    <dbReference type="NCBI Taxonomy" id="2528274"/>
    <lineage>
        <taxon>Bacteria</taxon>
        <taxon>Pseudomonadati</taxon>
        <taxon>Nitrospinota/Tectimicrobiota group</taxon>
        <taxon>Candidatus Tectimicrobiota</taxon>
    </lineage>
</organism>
<dbReference type="PROSITE" id="PS00045">
    <property type="entry name" value="HISTONE_LIKE"/>
    <property type="match status" value="1"/>
</dbReference>
<proteinExistence type="inferred from homology"/>
<dbReference type="AlphaFoldDB" id="A0A932I131"/>
<dbReference type="InterPro" id="IPR010992">
    <property type="entry name" value="IHF-like_DNA-bd_dom_sf"/>
</dbReference>
<comment type="similarity">
    <text evidence="1 3">Belongs to the bacterial histone-like protein family.</text>
</comment>
<dbReference type="GO" id="GO:0003677">
    <property type="term" value="F:DNA binding"/>
    <property type="evidence" value="ECO:0007669"/>
    <property type="project" value="UniProtKB-KW"/>
</dbReference>
<dbReference type="PANTHER" id="PTHR33175:SF5">
    <property type="entry name" value="INTEGRATION HOST FACTOR SUBUNIT BETA"/>
    <property type="match status" value="1"/>
</dbReference>
<dbReference type="GO" id="GO:0030527">
    <property type="term" value="F:structural constituent of chromatin"/>
    <property type="evidence" value="ECO:0007669"/>
    <property type="project" value="InterPro"/>
</dbReference>
<name>A0A932I131_UNCTE</name>
<evidence type="ECO:0000256" key="1">
    <source>
        <dbReference type="ARBA" id="ARBA00010529"/>
    </source>
</evidence>
<dbReference type="SMART" id="SM00411">
    <property type="entry name" value="BHL"/>
    <property type="match status" value="1"/>
</dbReference>
<evidence type="ECO:0000313" key="6">
    <source>
        <dbReference type="Proteomes" id="UP000782312"/>
    </source>
</evidence>
<dbReference type="InterPro" id="IPR000119">
    <property type="entry name" value="Hist_DNA-bd"/>
</dbReference>
<protein>
    <submittedName>
        <fullName evidence="5">Integration host factor subunit beta</fullName>
    </submittedName>
</protein>
<dbReference type="Pfam" id="PF00216">
    <property type="entry name" value="Bac_DNA_binding"/>
    <property type="match status" value="1"/>
</dbReference>
<feature type="region of interest" description="Disordered" evidence="4">
    <location>
        <begin position="87"/>
        <end position="122"/>
    </location>
</feature>
<dbReference type="PANTHER" id="PTHR33175">
    <property type="entry name" value="DNA-BINDING PROTEIN HU"/>
    <property type="match status" value="1"/>
</dbReference>
<gene>
    <name evidence="5" type="ORF">HYZ11_15635</name>
</gene>
<dbReference type="Gene3D" id="4.10.520.10">
    <property type="entry name" value="IHF-like DNA-binding proteins"/>
    <property type="match status" value="1"/>
</dbReference>
<evidence type="ECO:0000256" key="4">
    <source>
        <dbReference type="SAM" id="MobiDB-lite"/>
    </source>
</evidence>